<organism evidence="3 4">
    <name type="scientific">Lasiosphaeria miniovina</name>
    <dbReference type="NCBI Taxonomy" id="1954250"/>
    <lineage>
        <taxon>Eukaryota</taxon>
        <taxon>Fungi</taxon>
        <taxon>Dikarya</taxon>
        <taxon>Ascomycota</taxon>
        <taxon>Pezizomycotina</taxon>
        <taxon>Sordariomycetes</taxon>
        <taxon>Sordariomycetidae</taxon>
        <taxon>Sordariales</taxon>
        <taxon>Lasiosphaeriaceae</taxon>
        <taxon>Lasiosphaeria</taxon>
    </lineage>
</organism>
<dbReference type="CDD" id="cd00920">
    <property type="entry name" value="Cupredoxin"/>
    <property type="match status" value="1"/>
</dbReference>
<dbReference type="Gene3D" id="2.60.40.420">
    <property type="entry name" value="Cupredoxins - blue copper proteins"/>
    <property type="match status" value="1"/>
</dbReference>
<name>A0AA39ZYL6_9PEZI</name>
<feature type="compositionally biased region" description="Gly residues" evidence="1">
    <location>
        <begin position="159"/>
        <end position="192"/>
    </location>
</feature>
<dbReference type="EMBL" id="JAUIRO010000007">
    <property type="protein sequence ID" value="KAK0706032.1"/>
    <property type="molecule type" value="Genomic_DNA"/>
</dbReference>
<dbReference type="InterPro" id="IPR008972">
    <property type="entry name" value="Cupredoxin"/>
</dbReference>
<dbReference type="AlphaFoldDB" id="A0AA39ZYL6"/>
<proteinExistence type="predicted"/>
<dbReference type="GeneID" id="85327536"/>
<dbReference type="RefSeq" id="XP_060291126.1">
    <property type="nucleotide sequence ID" value="XM_060444266.1"/>
</dbReference>
<evidence type="ECO:0000256" key="1">
    <source>
        <dbReference type="SAM" id="MobiDB-lite"/>
    </source>
</evidence>
<feature type="chain" id="PRO_5041274256" evidence="2">
    <location>
        <begin position="18"/>
        <end position="230"/>
    </location>
</feature>
<feature type="region of interest" description="Disordered" evidence="1">
    <location>
        <begin position="157"/>
        <end position="203"/>
    </location>
</feature>
<reference evidence="3" key="1">
    <citation type="submission" date="2023-06" db="EMBL/GenBank/DDBJ databases">
        <title>Genome-scale phylogeny and comparative genomics of the fungal order Sordariales.</title>
        <authorList>
            <consortium name="Lawrence Berkeley National Laboratory"/>
            <person name="Hensen N."/>
            <person name="Bonometti L."/>
            <person name="Westerberg I."/>
            <person name="Brannstrom I.O."/>
            <person name="Guillou S."/>
            <person name="Cros-Aarteil S."/>
            <person name="Calhoun S."/>
            <person name="Haridas S."/>
            <person name="Kuo A."/>
            <person name="Mondo S."/>
            <person name="Pangilinan J."/>
            <person name="Riley R."/>
            <person name="LaButti K."/>
            <person name="Andreopoulos B."/>
            <person name="Lipzen A."/>
            <person name="Chen C."/>
            <person name="Yanf M."/>
            <person name="Daum C."/>
            <person name="Ng V."/>
            <person name="Clum A."/>
            <person name="Steindorff A."/>
            <person name="Ohm R."/>
            <person name="Martin F."/>
            <person name="Silar P."/>
            <person name="Natvig D."/>
            <person name="Lalanne C."/>
            <person name="Gautier V."/>
            <person name="Ament-velasquez S.L."/>
            <person name="Kruys A."/>
            <person name="Hutchinson M.I."/>
            <person name="Powell A.J."/>
            <person name="Barry K."/>
            <person name="Miller A.N."/>
            <person name="Grigoriev I.V."/>
            <person name="Debuchy R."/>
            <person name="Gladieux P."/>
            <person name="Thoren M.H."/>
            <person name="Johannesson H."/>
        </authorList>
    </citation>
    <scope>NUCLEOTIDE SEQUENCE</scope>
    <source>
        <strain evidence="3">SMH2392-1A</strain>
    </source>
</reference>
<accession>A0AA39ZYL6</accession>
<dbReference type="InterPro" id="IPR052953">
    <property type="entry name" value="Ser-rich/MCO-related"/>
</dbReference>
<evidence type="ECO:0000313" key="3">
    <source>
        <dbReference type="EMBL" id="KAK0706032.1"/>
    </source>
</evidence>
<evidence type="ECO:0000256" key="2">
    <source>
        <dbReference type="SAM" id="SignalP"/>
    </source>
</evidence>
<sequence>MQFSTLALAALASLASAQTTGEKVIHRVTVGMNGTLTFSPSTITALVGEMVQFQFVAGNHTVTQSTFDAPCQPISQHSNITGFHSGFQPAAASVATGMIPTYTIMLNNTNPIWVYCAQGKHCESGMSMVINENTAANSSRSLTNYKALAAGATTVVPGGSAGTGTGSTGSTTGGTGSTTGGTTGTTTGGTGTGSTTDSATTGQPTSAAGFLSAPSVYMLLAAAAGASLFL</sequence>
<dbReference type="Proteomes" id="UP001172101">
    <property type="component" value="Unassembled WGS sequence"/>
</dbReference>
<protein>
    <submittedName>
        <fullName evidence="3">Cupredoxin</fullName>
    </submittedName>
</protein>
<feature type="signal peptide" evidence="2">
    <location>
        <begin position="1"/>
        <end position="17"/>
    </location>
</feature>
<dbReference type="SUPFAM" id="SSF49503">
    <property type="entry name" value="Cupredoxins"/>
    <property type="match status" value="1"/>
</dbReference>
<evidence type="ECO:0000313" key="4">
    <source>
        <dbReference type="Proteomes" id="UP001172101"/>
    </source>
</evidence>
<comment type="caution">
    <text evidence="3">The sequence shown here is derived from an EMBL/GenBank/DDBJ whole genome shotgun (WGS) entry which is preliminary data.</text>
</comment>
<gene>
    <name evidence="3" type="ORF">B0T26DRAFT_743498</name>
</gene>
<feature type="compositionally biased region" description="Low complexity" evidence="1">
    <location>
        <begin position="193"/>
        <end position="202"/>
    </location>
</feature>
<keyword evidence="4" id="KW-1185">Reference proteome</keyword>
<keyword evidence="2" id="KW-0732">Signal</keyword>
<dbReference type="PANTHER" id="PTHR34883">
    <property type="entry name" value="SERINE-RICH PROTEIN, PUTATIVE-RELATED-RELATED"/>
    <property type="match status" value="1"/>
</dbReference>
<dbReference type="PANTHER" id="PTHR34883:SF17">
    <property type="entry name" value="CUPREDOXIN"/>
    <property type="match status" value="1"/>
</dbReference>